<accession>A0A834C606</accession>
<sequence length="99" mass="10987">MMGEGGEEGRRRCQAINGVERRRQVRPLCVSRTGSPERDAAETEGGPRPPWTPWIAPLPPLPLLPPRCSSLIAVSRDQSRDSRFEAVNQEEGSLCFLSM</sequence>
<evidence type="ECO:0000313" key="3">
    <source>
        <dbReference type="Proteomes" id="UP000646548"/>
    </source>
</evidence>
<dbReference type="Proteomes" id="UP000646548">
    <property type="component" value="Unassembled WGS sequence"/>
</dbReference>
<reference evidence="2" key="1">
    <citation type="journal article" name="BMC Genomics">
        <title>Long-read sequencing and de novo genome assembly of marine medaka (Oryzias melastigma).</title>
        <authorList>
            <person name="Liang P."/>
            <person name="Saqib H.S.A."/>
            <person name="Ni X."/>
            <person name="Shen Y."/>
        </authorList>
    </citation>
    <scope>NUCLEOTIDE SEQUENCE</scope>
    <source>
        <strain evidence="2">Bigg-433</strain>
    </source>
</reference>
<protein>
    <submittedName>
        <fullName evidence="2">Uncharacterized protein</fullName>
    </submittedName>
</protein>
<name>A0A834C606_ORYME</name>
<evidence type="ECO:0000313" key="2">
    <source>
        <dbReference type="EMBL" id="KAF6723552.1"/>
    </source>
</evidence>
<comment type="caution">
    <text evidence="2">The sequence shown here is derived from an EMBL/GenBank/DDBJ whole genome shotgun (WGS) entry which is preliminary data.</text>
</comment>
<dbReference type="EMBL" id="WKFB01000419">
    <property type="protein sequence ID" value="KAF6723552.1"/>
    <property type="molecule type" value="Genomic_DNA"/>
</dbReference>
<feature type="region of interest" description="Disordered" evidence="1">
    <location>
        <begin position="27"/>
        <end position="54"/>
    </location>
</feature>
<gene>
    <name evidence="2" type="ORF">FQA47_017061</name>
</gene>
<evidence type="ECO:0000256" key="1">
    <source>
        <dbReference type="SAM" id="MobiDB-lite"/>
    </source>
</evidence>
<dbReference type="AlphaFoldDB" id="A0A834C606"/>
<organism evidence="2 3">
    <name type="scientific">Oryzias melastigma</name>
    <name type="common">Marine medaka</name>
    <dbReference type="NCBI Taxonomy" id="30732"/>
    <lineage>
        <taxon>Eukaryota</taxon>
        <taxon>Metazoa</taxon>
        <taxon>Chordata</taxon>
        <taxon>Craniata</taxon>
        <taxon>Vertebrata</taxon>
        <taxon>Euteleostomi</taxon>
        <taxon>Actinopterygii</taxon>
        <taxon>Neopterygii</taxon>
        <taxon>Teleostei</taxon>
        <taxon>Neoteleostei</taxon>
        <taxon>Acanthomorphata</taxon>
        <taxon>Ovalentaria</taxon>
        <taxon>Atherinomorphae</taxon>
        <taxon>Beloniformes</taxon>
        <taxon>Adrianichthyidae</taxon>
        <taxon>Oryziinae</taxon>
        <taxon>Oryzias</taxon>
    </lineage>
</organism>
<proteinExistence type="predicted"/>